<dbReference type="PANTHER" id="PTHR44520">
    <property type="entry name" value="RESPONSE REGULATOR RCP1-RELATED"/>
    <property type="match status" value="1"/>
</dbReference>
<dbReference type="Proteomes" id="UP001172083">
    <property type="component" value="Unassembled WGS sequence"/>
</dbReference>
<gene>
    <name evidence="3" type="ORF">QQ020_29215</name>
</gene>
<dbReference type="Pfam" id="PF00072">
    <property type="entry name" value="Response_reg"/>
    <property type="match status" value="1"/>
</dbReference>
<evidence type="ECO:0000313" key="4">
    <source>
        <dbReference type="Proteomes" id="UP001172083"/>
    </source>
</evidence>
<keyword evidence="4" id="KW-1185">Reference proteome</keyword>
<feature type="domain" description="Response regulatory" evidence="2">
    <location>
        <begin position="4"/>
        <end position="131"/>
    </location>
</feature>
<dbReference type="SUPFAM" id="SSF52172">
    <property type="entry name" value="CheY-like"/>
    <property type="match status" value="1"/>
</dbReference>
<dbReference type="InterPro" id="IPR011006">
    <property type="entry name" value="CheY-like_superfamily"/>
</dbReference>
<dbReference type="PANTHER" id="PTHR44520:SF2">
    <property type="entry name" value="RESPONSE REGULATOR RCP1"/>
    <property type="match status" value="1"/>
</dbReference>
<dbReference type="PROSITE" id="PS50110">
    <property type="entry name" value="RESPONSE_REGULATORY"/>
    <property type="match status" value="1"/>
</dbReference>
<dbReference type="InterPro" id="IPR001789">
    <property type="entry name" value="Sig_transdc_resp-reg_receiver"/>
</dbReference>
<dbReference type="EMBL" id="JAUJEB010000008">
    <property type="protein sequence ID" value="MDN5216183.1"/>
    <property type="molecule type" value="Genomic_DNA"/>
</dbReference>
<feature type="modified residue" description="4-aspartylphosphate" evidence="1">
    <location>
        <position position="61"/>
    </location>
</feature>
<proteinExistence type="predicted"/>
<reference evidence="3" key="1">
    <citation type="submission" date="2023-06" db="EMBL/GenBank/DDBJ databases">
        <title>Genomic of Agaribacillus aureum.</title>
        <authorList>
            <person name="Wang G."/>
        </authorList>
    </citation>
    <scope>NUCLEOTIDE SEQUENCE</scope>
    <source>
        <strain evidence="3">BMA12</strain>
    </source>
</reference>
<evidence type="ECO:0000256" key="1">
    <source>
        <dbReference type="PROSITE-ProRule" id="PRU00169"/>
    </source>
</evidence>
<protein>
    <submittedName>
        <fullName evidence="3">Response regulator</fullName>
    </submittedName>
</protein>
<sequence length="133" mass="15482">MMKSILLIDDEDINLFILQNLLRLSKIDADIVFFNTSQKGINYLEDLIAKGAEFPDLILLDIEMPVMNGWDFLEVYKKFQKSYTYGSKVIIFTTSIVEQDMAKAKSYEEVEDFVNKPMTIELLKSIQQEHFVN</sequence>
<dbReference type="RefSeq" id="WP_346761521.1">
    <property type="nucleotide sequence ID" value="NZ_JAUJEB010000008.1"/>
</dbReference>
<dbReference type="SMART" id="SM00448">
    <property type="entry name" value="REC"/>
    <property type="match status" value="1"/>
</dbReference>
<name>A0ABT8LIT7_9BACT</name>
<evidence type="ECO:0000313" key="3">
    <source>
        <dbReference type="EMBL" id="MDN5216183.1"/>
    </source>
</evidence>
<comment type="caution">
    <text evidence="3">The sequence shown here is derived from an EMBL/GenBank/DDBJ whole genome shotgun (WGS) entry which is preliminary data.</text>
</comment>
<organism evidence="3 4">
    <name type="scientific">Agaribacillus aureus</name>
    <dbReference type="NCBI Taxonomy" id="3051825"/>
    <lineage>
        <taxon>Bacteria</taxon>
        <taxon>Pseudomonadati</taxon>
        <taxon>Bacteroidota</taxon>
        <taxon>Cytophagia</taxon>
        <taxon>Cytophagales</taxon>
        <taxon>Splendidivirgaceae</taxon>
        <taxon>Agaribacillus</taxon>
    </lineage>
</organism>
<accession>A0ABT8LIT7</accession>
<dbReference type="InterPro" id="IPR052893">
    <property type="entry name" value="TCS_response_regulator"/>
</dbReference>
<evidence type="ECO:0000259" key="2">
    <source>
        <dbReference type="PROSITE" id="PS50110"/>
    </source>
</evidence>
<dbReference type="Gene3D" id="3.40.50.2300">
    <property type="match status" value="1"/>
</dbReference>
<keyword evidence="1" id="KW-0597">Phosphoprotein</keyword>